<feature type="region of interest" description="Disordered" evidence="12">
    <location>
        <begin position="1"/>
        <end position="22"/>
    </location>
</feature>
<dbReference type="Pfam" id="PF00400">
    <property type="entry name" value="WD40"/>
    <property type="match status" value="2"/>
</dbReference>
<dbReference type="PANTHER" id="PTHR12442:SF7">
    <property type="entry name" value="DYNEIN AXONEMAL INTERMEDIATE CHAIN 2"/>
    <property type="match status" value="1"/>
</dbReference>
<dbReference type="SUPFAM" id="SSF50978">
    <property type="entry name" value="WD40 repeat-like"/>
    <property type="match status" value="1"/>
</dbReference>
<comment type="similarity">
    <text evidence="2">Belongs to the dynein intermediate chain family.</text>
</comment>
<evidence type="ECO:0000313" key="14">
    <source>
        <dbReference type="Proteomes" id="UP000663828"/>
    </source>
</evidence>
<evidence type="ECO:0000256" key="2">
    <source>
        <dbReference type="ARBA" id="ARBA00011059"/>
    </source>
</evidence>
<evidence type="ECO:0000256" key="4">
    <source>
        <dbReference type="ARBA" id="ARBA00022574"/>
    </source>
</evidence>
<dbReference type="GO" id="GO:0036158">
    <property type="term" value="P:outer dynein arm assembly"/>
    <property type="evidence" value="ECO:0007669"/>
    <property type="project" value="TreeGrafter"/>
</dbReference>
<keyword evidence="5" id="KW-0493">Microtubule</keyword>
<dbReference type="InterPro" id="IPR050687">
    <property type="entry name" value="Dynein_IC"/>
</dbReference>
<protein>
    <submittedName>
        <fullName evidence="13">Uncharacterized protein</fullName>
    </submittedName>
</protein>
<evidence type="ECO:0000256" key="3">
    <source>
        <dbReference type="ARBA" id="ARBA00022490"/>
    </source>
</evidence>
<keyword evidence="9" id="KW-0505">Motor protein</keyword>
<dbReference type="GO" id="GO:0005874">
    <property type="term" value="C:microtubule"/>
    <property type="evidence" value="ECO:0007669"/>
    <property type="project" value="UniProtKB-KW"/>
</dbReference>
<evidence type="ECO:0000256" key="6">
    <source>
        <dbReference type="ARBA" id="ARBA00022737"/>
    </source>
</evidence>
<keyword evidence="7" id="KW-0243">Dynein</keyword>
<dbReference type="Gene3D" id="2.130.10.10">
    <property type="entry name" value="YVTN repeat-like/Quinoprotein amine dehydrogenase"/>
    <property type="match status" value="2"/>
</dbReference>
<keyword evidence="10" id="KW-0206">Cytoskeleton</keyword>
<dbReference type="InterPro" id="IPR015943">
    <property type="entry name" value="WD40/YVTN_repeat-like_dom_sf"/>
</dbReference>
<dbReference type="GO" id="GO:0045503">
    <property type="term" value="F:dynein light chain binding"/>
    <property type="evidence" value="ECO:0007669"/>
    <property type="project" value="TreeGrafter"/>
</dbReference>
<evidence type="ECO:0000256" key="8">
    <source>
        <dbReference type="ARBA" id="ARBA00023069"/>
    </source>
</evidence>
<dbReference type="InterPro" id="IPR036322">
    <property type="entry name" value="WD40_repeat_dom_sf"/>
</dbReference>
<dbReference type="AlphaFoldDB" id="A0A816GD46"/>
<dbReference type="InterPro" id="IPR001680">
    <property type="entry name" value="WD40_rpt"/>
</dbReference>
<accession>A0A816GD46</accession>
<name>A0A816GD46_ADIRI</name>
<keyword evidence="8" id="KW-0969">Cilium</keyword>
<keyword evidence="14" id="KW-1185">Reference proteome</keyword>
<gene>
    <name evidence="13" type="ORF">XAT740_LOCUS58876</name>
</gene>
<evidence type="ECO:0000256" key="5">
    <source>
        <dbReference type="ARBA" id="ARBA00022701"/>
    </source>
</evidence>
<dbReference type="PANTHER" id="PTHR12442">
    <property type="entry name" value="DYNEIN INTERMEDIATE CHAIN"/>
    <property type="match status" value="1"/>
</dbReference>
<feature type="compositionally biased region" description="Polar residues" evidence="12">
    <location>
        <begin position="1"/>
        <end position="17"/>
    </location>
</feature>
<keyword evidence="3" id="KW-0963">Cytoplasm</keyword>
<reference evidence="13" key="1">
    <citation type="submission" date="2021-02" db="EMBL/GenBank/DDBJ databases">
        <authorList>
            <person name="Nowell W R."/>
        </authorList>
    </citation>
    <scope>NUCLEOTIDE SEQUENCE</scope>
</reference>
<organism evidence="13 14">
    <name type="scientific">Adineta ricciae</name>
    <name type="common">Rotifer</name>
    <dbReference type="NCBI Taxonomy" id="249248"/>
    <lineage>
        <taxon>Eukaryota</taxon>
        <taxon>Metazoa</taxon>
        <taxon>Spiralia</taxon>
        <taxon>Gnathifera</taxon>
        <taxon>Rotifera</taxon>
        <taxon>Eurotatoria</taxon>
        <taxon>Bdelloidea</taxon>
        <taxon>Adinetida</taxon>
        <taxon>Adinetidae</taxon>
        <taxon>Adineta</taxon>
    </lineage>
</organism>
<dbReference type="GO" id="GO:0003341">
    <property type="term" value="P:cilium movement"/>
    <property type="evidence" value="ECO:0007669"/>
    <property type="project" value="TreeGrafter"/>
</dbReference>
<evidence type="ECO:0000256" key="1">
    <source>
        <dbReference type="ARBA" id="ARBA00004430"/>
    </source>
</evidence>
<dbReference type="Proteomes" id="UP000663828">
    <property type="component" value="Unassembled WGS sequence"/>
</dbReference>
<evidence type="ECO:0000256" key="10">
    <source>
        <dbReference type="ARBA" id="ARBA00023212"/>
    </source>
</evidence>
<dbReference type="GO" id="GO:0036157">
    <property type="term" value="C:outer dynein arm"/>
    <property type="evidence" value="ECO:0007669"/>
    <property type="project" value="TreeGrafter"/>
</dbReference>
<evidence type="ECO:0000256" key="11">
    <source>
        <dbReference type="ARBA" id="ARBA00023273"/>
    </source>
</evidence>
<sequence>MDESIYMNNNTETSNGNAEEVEPAKSKFKKTIRDLVNRFRKKIEKDESYLTSLSHLIQSLEIDLQQNNAIDIHQTYFQNKLNNYDEPFNVKTVNLYNYQSNLNQMVNHMSWQPDGQRKIAVSYSNLEFNPIQTNPIDSLVWDIEDANKPETILKSNSSLTTVEFNPKDTNQILAGCTNGQVCIFDLRKGSSPAEQSLREFSHHATVRNALWLQSKTGTEFFSASVDGKIYWWDTKKLTEPVDKLLLDVEKKDRSQYALAITKLEYDLNIPTKFMVGTETGRIVLCTRKAKGDAERINVVYPGHDGPIYSIQRHPFFNKIFLSVGDWTLRIWSEEIRDDYILCTKPGKHYLTDAQWSPGRPGVLISSNTEGREMHTAMPYLHTIIPGSIQIWDFLFKQDEPTLTVKLSEEAISCLRFQDQGRHLACGTKHGDVILIELSDSLCMLDRNEKHLIASMFDRETRRTRLLETRSRLKYEQQTRTMPSRSTEEVEHELKQSTDQFWSIINKEKERLIEYSKEFTHKT</sequence>
<dbReference type="EMBL" id="CAJNOR010013208">
    <property type="protein sequence ID" value="CAF1672059.1"/>
    <property type="molecule type" value="Genomic_DNA"/>
</dbReference>
<evidence type="ECO:0000313" key="13">
    <source>
        <dbReference type="EMBL" id="CAF1672059.1"/>
    </source>
</evidence>
<evidence type="ECO:0000256" key="12">
    <source>
        <dbReference type="SAM" id="MobiDB-lite"/>
    </source>
</evidence>
<comment type="subcellular location">
    <subcellularLocation>
        <location evidence="1">Cytoplasm</location>
        <location evidence="1">Cytoskeleton</location>
        <location evidence="1">Cilium axoneme</location>
    </subcellularLocation>
</comment>
<evidence type="ECO:0000256" key="7">
    <source>
        <dbReference type="ARBA" id="ARBA00023017"/>
    </source>
</evidence>
<proteinExistence type="inferred from homology"/>
<keyword evidence="4" id="KW-0853">WD repeat</keyword>
<evidence type="ECO:0000256" key="9">
    <source>
        <dbReference type="ARBA" id="ARBA00023175"/>
    </source>
</evidence>
<keyword evidence="11" id="KW-0966">Cell projection</keyword>
<dbReference type="GO" id="GO:0045504">
    <property type="term" value="F:dynein heavy chain binding"/>
    <property type="evidence" value="ECO:0007669"/>
    <property type="project" value="TreeGrafter"/>
</dbReference>
<comment type="caution">
    <text evidence="13">The sequence shown here is derived from an EMBL/GenBank/DDBJ whole genome shotgun (WGS) entry which is preliminary data.</text>
</comment>
<keyword evidence="6" id="KW-0677">Repeat</keyword>
<dbReference type="SMART" id="SM00320">
    <property type="entry name" value="WD40"/>
    <property type="match status" value="4"/>
</dbReference>